<dbReference type="InterPro" id="IPR015371">
    <property type="entry name" value="Endonuclease-VIII_DNA-bd"/>
</dbReference>
<dbReference type="Pfam" id="PF09292">
    <property type="entry name" value="Neil1-DNA_bind"/>
    <property type="match status" value="1"/>
</dbReference>
<dbReference type="GO" id="GO:0003906">
    <property type="term" value="F:DNA-(apurinic or apyrimidinic site) endonuclease activity"/>
    <property type="evidence" value="ECO:0007669"/>
    <property type="project" value="InterPro"/>
</dbReference>
<evidence type="ECO:0000259" key="2">
    <source>
        <dbReference type="PROSITE" id="PS51068"/>
    </source>
</evidence>
<dbReference type="GO" id="GO:0019104">
    <property type="term" value="F:DNA N-glycosylase activity"/>
    <property type="evidence" value="ECO:0007669"/>
    <property type="project" value="InterPro"/>
</dbReference>
<dbReference type="GO" id="GO:0006284">
    <property type="term" value="P:base-excision repair"/>
    <property type="evidence" value="ECO:0007669"/>
    <property type="project" value="InterPro"/>
</dbReference>
<keyword evidence="4" id="KW-1185">Reference proteome</keyword>
<dbReference type="SUPFAM" id="SSF81624">
    <property type="entry name" value="N-terminal domain of MutM-like DNA repair proteins"/>
    <property type="match status" value="1"/>
</dbReference>
<feature type="non-terminal residue" evidence="3">
    <location>
        <position position="1"/>
    </location>
</feature>
<evidence type="ECO:0000313" key="4">
    <source>
        <dbReference type="Proteomes" id="UP001445076"/>
    </source>
</evidence>
<dbReference type="GO" id="GO:0005634">
    <property type="term" value="C:nucleus"/>
    <property type="evidence" value="ECO:0007669"/>
    <property type="project" value="TreeGrafter"/>
</dbReference>
<dbReference type="Gene3D" id="3.20.190.10">
    <property type="entry name" value="MutM-like, N-terminal"/>
    <property type="match status" value="1"/>
</dbReference>
<comment type="caution">
    <text evidence="3">The sequence shown here is derived from an EMBL/GenBank/DDBJ whole genome shotgun (WGS) entry which is preliminary data.</text>
</comment>
<name>A0AAW0XQ33_CHEQU</name>
<sequence>QVVIMPEGPELFLASIFINSVSQNRHFGGRVVKSDVSRNPEVAWQSEVYHLQAVARGKELKVTLCDGEVQKTGEKTLDIVFRFGMSGTFKFTTVDELPKHSHLRFFTISEEIPMVLSFVDQRRFGRWEVGGTWGFDRGPDPMWEYQSFRENVITSLHSPAFNKPICEAMLNQKYFNGIGNYLRAEILFRCSIRPFDEAREVLSELKPVSKWYEAQTKQKSGNKSEMNPDILDFCHIVPKEVIHLSGGGKGYNVDPDADDNEYKEFRAWLRCYNQDGMRNMVDHNGRTMWFSGNPGRLIPKDVSSRGKVERKRMKSNSLNENVEEDERSEPEKKLSMTKQEKTRNKKENTINSHKTSKKHKVLKNESDREKSISKPERKRRNSKFKLPESAPATNSNKEEATDTTASQTARQPTTCTAPTRRSSRQKKIK</sequence>
<dbReference type="PROSITE" id="PS51068">
    <property type="entry name" value="FPG_CAT"/>
    <property type="match status" value="1"/>
</dbReference>
<dbReference type="Pfam" id="PF01149">
    <property type="entry name" value="Fapy_DNA_glyco"/>
    <property type="match status" value="1"/>
</dbReference>
<dbReference type="SUPFAM" id="SSF57716">
    <property type="entry name" value="Glucocorticoid receptor-like (DNA-binding domain)"/>
    <property type="match status" value="1"/>
</dbReference>
<dbReference type="InterPro" id="IPR035937">
    <property type="entry name" value="FPG_N"/>
</dbReference>
<evidence type="ECO:0000256" key="1">
    <source>
        <dbReference type="SAM" id="MobiDB-lite"/>
    </source>
</evidence>
<evidence type="ECO:0000313" key="3">
    <source>
        <dbReference type="EMBL" id="KAK8745070.1"/>
    </source>
</evidence>
<feature type="compositionally biased region" description="Polar residues" evidence="1">
    <location>
        <begin position="402"/>
        <end position="420"/>
    </location>
</feature>
<dbReference type="SUPFAM" id="SSF46946">
    <property type="entry name" value="S13-like H2TH domain"/>
    <property type="match status" value="1"/>
</dbReference>
<dbReference type="GO" id="GO:0003676">
    <property type="term" value="F:nucleic acid binding"/>
    <property type="evidence" value="ECO:0007669"/>
    <property type="project" value="InterPro"/>
</dbReference>
<gene>
    <name evidence="3" type="ORF">OTU49_000443</name>
</gene>
<dbReference type="GO" id="GO:0008270">
    <property type="term" value="F:zinc ion binding"/>
    <property type="evidence" value="ECO:0007669"/>
    <property type="project" value="InterPro"/>
</dbReference>
<dbReference type="InterPro" id="IPR012319">
    <property type="entry name" value="FPG_cat"/>
</dbReference>
<dbReference type="SMART" id="SM00898">
    <property type="entry name" value="Fapy_DNA_glyco"/>
    <property type="match status" value="1"/>
</dbReference>
<feature type="compositionally biased region" description="Basic and acidic residues" evidence="1">
    <location>
        <begin position="329"/>
        <end position="348"/>
    </location>
</feature>
<feature type="compositionally biased region" description="Basic and acidic residues" evidence="1">
    <location>
        <begin position="362"/>
        <end position="375"/>
    </location>
</feature>
<accession>A0AAW0XQ33</accession>
<feature type="region of interest" description="Disordered" evidence="1">
    <location>
        <begin position="300"/>
        <end position="429"/>
    </location>
</feature>
<dbReference type="InterPro" id="IPR010979">
    <property type="entry name" value="Ribosomal_uS13-like_H2TH"/>
</dbReference>
<dbReference type="PANTHER" id="PTHR22993:SF27">
    <property type="entry name" value="ENDONUCLEASE 8-LIKE 1"/>
    <property type="match status" value="1"/>
</dbReference>
<organism evidence="3 4">
    <name type="scientific">Cherax quadricarinatus</name>
    <name type="common">Australian red claw crayfish</name>
    <dbReference type="NCBI Taxonomy" id="27406"/>
    <lineage>
        <taxon>Eukaryota</taxon>
        <taxon>Metazoa</taxon>
        <taxon>Ecdysozoa</taxon>
        <taxon>Arthropoda</taxon>
        <taxon>Crustacea</taxon>
        <taxon>Multicrustacea</taxon>
        <taxon>Malacostraca</taxon>
        <taxon>Eumalacostraca</taxon>
        <taxon>Eucarida</taxon>
        <taxon>Decapoda</taxon>
        <taxon>Pleocyemata</taxon>
        <taxon>Astacidea</taxon>
        <taxon>Parastacoidea</taxon>
        <taxon>Parastacidae</taxon>
        <taxon>Cherax</taxon>
    </lineage>
</organism>
<proteinExistence type="predicted"/>
<protein>
    <recommendedName>
        <fullName evidence="2">Formamidopyrimidine-DNA glycosylase catalytic domain-containing protein</fullName>
    </recommendedName>
</protein>
<dbReference type="Proteomes" id="UP001445076">
    <property type="component" value="Unassembled WGS sequence"/>
</dbReference>
<dbReference type="Gene3D" id="1.10.8.50">
    <property type="match status" value="1"/>
</dbReference>
<dbReference type="PANTHER" id="PTHR22993">
    <property type="entry name" value="FORMAMIDOPYRIMIDINE-DNA GLYCOSYLASE"/>
    <property type="match status" value="1"/>
</dbReference>
<dbReference type="EMBL" id="JARKIK010000020">
    <property type="protein sequence ID" value="KAK8745070.1"/>
    <property type="molecule type" value="Genomic_DNA"/>
</dbReference>
<reference evidence="3 4" key="1">
    <citation type="journal article" date="2024" name="BMC Genomics">
        <title>Genome assembly of redclaw crayfish (Cherax quadricarinatus) provides insights into its immune adaptation and hypoxia tolerance.</title>
        <authorList>
            <person name="Liu Z."/>
            <person name="Zheng J."/>
            <person name="Li H."/>
            <person name="Fang K."/>
            <person name="Wang S."/>
            <person name="He J."/>
            <person name="Zhou D."/>
            <person name="Weng S."/>
            <person name="Chi M."/>
            <person name="Gu Z."/>
            <person name="He J."/>
            <person name="Li F."/>
            <person name="Wang M."/>
        </authorList>
    </citation>
    <scope>NUCLEOTIDE SEQUENCE [LARGE SCALE GENOMIC DNA]</scope>
    <source>
        <strain evidence="3">ZL_2023a</strain>
    </source>
</reference>
<feature type="domain" description="Formamidopyrimidine-DNA glycosylase catalytic" evidence="2">
    <location>
        <begin position="6"/>
        <end position="125"/>
    </location>
</feature>
<dbReference type="AlphaFoldDB" id="A0AAW0XQ33"/>